<dbReference type="AlphaFoldDB" id="A0A3N4I2R1"/>
<sequence length="263" mass="29541">MRSGWPISSVMLPILLCLALQSATAVSREYPGSEGAISAVPNPTTPAPVGFETVTKFAAQKRTSDTASTGLETPRVMRRDSVDTHSHISRSASKDDAKSSKLVARDEEYALHDEEELPNGSKRTTSCQKGRQRLFVPLSPTQADKITDKVCKYAGGQFYSASRVNQKGNTVKIEKLEQSIEDLKRYTFNWEIVAGAAVLEEEGDRQEEDFTMVEQMCKEQFENIFRKCTKYGTFDGLGATRLEFGKNNNNKLWFEIRFFQKQD</sequence>
<evidence type="ECO:0000313" key="4">
    <source>
        <dbReference type="Proteomes" id="UP000275078"/>
    </source>
</evidence>
<organism evidence="3 4">
    <name type="scientific">Ascobolus immersus RN42</name>
    <dbReference type="NCBI Taxonomy" id="1160509"/>
    <lineage>
        <taxon>Eukaryota</taxon>
        <taxon>Fungi</taxon>
        <taxon>Dikarya</taxon>
        <taxon>Ascomycota</taxon>
        <taxon>Pezizomycotina</taxon>
        <taxon>Pezizomycetes</taxon>
        <taxon>Pezizales</taxon>
        <taxon>Ascobolaceae</taxon>
        <taxon>Ascobolus</taxon>
    </lineage>
</organism>
<protein>
    <submittedName>
        <fullName evidence="3">Uncharacterized protein</fullName>
    </submittedName>
</protein>
<reference evidence="3 4" key="1">
    <citation type="journal article" date="2018" name="Nat. Ecol. Evol.">
        <title>Pezizomycetes genomes reveal the molecular basis of ectomycorrhizal truffle lifestyle.</title>
        <authorList>
            <person name="Murat C."/>
            <person name="Payen T."/>
            <person name="Noel B."/>
            <person name="Kuo A."/>
            <person name="Morin E."/>
            <person name="Chen J."/>
            <person name="Kohler A."/>
            <person name="Krizsan K."/>
            <person name="Balestrini R."/>
            <person name="Da Silva C."/>
            <person name="Montanini B."/>
            <person name="Hainaut M."/>
            <person name="Levati E."/>
            <person name="Barry K.W."/>
            <person name="Belfiori B."/>
            <person name="Cichocki N."/>
            <person name="Clum A."/>
            <person name="Dockter R.B."/>
            <person name="Fauchery L."/>
            <person name="Guy J."/>
            <person name="Iotti M."/>
            <person name="Le Tacon F."/>
            <person name="Lindquist E.A."/>
            <person name="Lipzen A."/>
            <person name="Malagnac F."/>
            <person name="Mello A."/>
            <person name="Molinier V."/>
            <person name="Miyauchi S."/>
            <person name="Poulain J."/>
            <person name="Riccioni C."/>
            <person name="Rubini A."/>
            <person name="Sitrit Y."/>
            <person name="Splivallo R."/>
            <person name="Traeger S."/>
            <person name="Wang M."/>
            <person name="Zifcakova L."/>
            <person name="Wipf D."/>
            <person name="Zambonelli A."/>
            <person name="Paolocci F."/>
            <person name="Nowrousian M."/>
            <person name="Ottonello S."/>
            <person name="Baldrian P."/>
            <person name="Spatafora J.W."/>
            <person name="Henrissat B."/>
            <person name="Nagy L.G."/>
            <person name="Aury J.M."/>
            <person name="Wincker P."/>
            <person name="Grigoriev I.V."/>
            <person name="Bonfante P."/>
            <person name="Martin F.M."/>
        </authorList>
    </citation>
    <scope>NUCLEOTIDE SEQUENCE [LARGE SCALE GENOMIC DNA]</scope>
    <source>
        <strain evidence="3 4">RN42</strain>
    </source>
</reference>
<feature type="region of interest" description="Disordered" evidence="1">
    <location>
        <begin position="109"/>
        <end position="128"/>
    </location>
</feature>
<evidence type="ECO:0000256" key="2">
    <source>
        <dbReference type="SAM" id="SignalP"/>
    </source>
</evidence>
<dbReference type="Proteomes" id="UP000275078">
    <property type="component" value="Unassembled WGS sequence"/>
</dbReference>
<gene>
    <name evidence="3" type="ORF">BJ508DRAFT_327301</name>
</gene>
<proteinExistence type="predicted"/>
<feature type="region of interest" description="Disordered" evidence="1">
    <location>
        <begin position="61"/>
        <end position="102"/>
    </location>
</feature>
<feature type="compositionally biased region" description="Basic and acidic residues" evidence="1">
    <location>
        <begin position="75"/>
        <end position="102"/>
    </location>
</feature>
<evidence type="ECO:0000256" key="1">
    <source>
        <dbReference type="SAM" id="MobiDB-lite"/>
    </source>
</evidence>
<dbReference type="EMBL" id="ML119688">
    <property type="protein sequence ID" value="RPA80395.1"/>
    <property type="molecule type" value="Genomic_DNA"/>
</dbReference>
<accession>A0A3N4I2R1</accession>
<name>A0A3N4I2R1_ASCIM</name>
<feature type="chain" id="PRO_5018294454" evidence="2">
    <location>
        <begin position="26"/>
        <end position="263"/>
    </location>
</feature>
<evidence type="ECO:0000313" key="3">
    <source>
        <dbReference type="EMBL" id="RPA80395.1"/>
    </source>
</evidence>
<keyword evidence="4" id="KW-1185">Reference proteome</keyword>
<feature type="signal peptide" evidence="2">
    <location>
        <begin position="1"/>
        <end position="25"/>
    </location>
</feature>
<keyword evidence="2" id="KW-0732">Signal</keyword>